<reference evidence="4 5" key="1">
    <citation type="journal article" date="2018" name="Int. J. Syst. Evol. Microbiol.">
        <title>Glycomyces paridis sp. nov., isolated from the medicinal plant Paris polyphylla.</title>
        <authorList>
            <person name="Fang X.M."/>
            <person name="Bai J.L."/>
            <person name="Su J."/>
            <person name="Zhao L.L."/>
            <person name="Liu H.Y."/>
            <person name="Ma B.P."/>
            <person name="Zhang Y.Q."/>
            <person name="Yu L.Y."/>
        </authorList>
    </citation>
    <scope>NUCLEOTIDE SEQUENCE [LARGE SCALE GENOMIC DNA]</scope>
    <source>
        <strain evidence="4 5">CPCC 204357</strain>
    </source>
</reference>
<gene>
    <name evidence="4" type="ORF">E9998_02925</name>
</gene>
<dbReference type="SUPFAM" id="SSF51735">
    <property type="entry name" value="NAD(P)-binding Rossmann-fold domains"/>
    <property type="match status" value="1"/>
</dbReference>
<evidence type="ECO:0000313" key="5">
    <source>
        <dbReference type="Proteomes" id="UP000305792"/>
    </source>
</evidence>
<feature type="domain" description="Ketoreductase" evidence="3">
    <location>
        <begin position="8"/>
        <end position="178"/>
    </location>
</feature>
<dbReference type="NCBIfam" id="NF006073">
    <property type="entry name" value="PRK08219.1"/>
    <property type="match status" value="1"/>
</dbReference>
<dbReference type="PANTHER" id="PTHR44196">
    <property type="entry name" value="DEHYDROGENASE/REDUCTASE SDR FAMILY MEMBER 7B"/>
    <property type="match status" value="1"/>
</dbReference>
<dbReference type="Proteomes" id="UP000305792">
    <property type="component" value="Unassembled WGS sequence"/>
</dbReference>
<accession>A0A4S8PKQ6</accession>
<evidence type="ECO:0000256" key="2">
    <source>
        <dbReference type="ARBA" id="ARBA00023002"/>
    </source>
</evidence>
<dbReference type="Pfam" id="PF00106">
    <property type="entry name" value="adh_short"/>
    <property type="match status" value="1"/>
</dbReference>
<comment type="similarity">
    <text evidence="1">Belongs to the short-chain dehydrogenases/reductases (SDR) family.</text>
</comment>
<dbReference type="InterPro" id="IPR002347">
    <property type="entry name" value="SDR_fam"/>
</dbReference>
<dbReference type="InterPro" id="IPR057326">
    <property type="entry name" value="KR_dom"/>
</dbReference>
<comment type="caution">
    <text evidence="4">The sequence shown here is derived from an EMBL/GenBank/DDBJ whole genome shotgun (WGS) entry which is preliminary data.</text>
</comment>
<keyword evidence="5" id="KW-1185">Reference proteome</keyword>
<sequence length="238" mass="25240">MVAADTARTILVTGAGRGLGRVLAERLAARGDRVVAHARSAAALEGVPCERALVADLEDPAGLADAVAAAGIERLDALVHNAGVLNVGAVAEESLEWWHRSMTVNVVAPAELTRLLLPALRAARGHVLFLNSGAGLSAAPRLGSYAASKHALRALADSLRAEERGNGLRVTSFYPSHFDTDMQRDLREQYGSDYDRSRAMSAETVAATILGVLDAPEDMVVNELRVEPPNPLPVRERA</sequence>
<organism evidence="4 5">
    <name type="scientific">Glycomyces paridis</name>
    <dbReference type="NCBI Taxonomy" id="2126555"/>
    <lineage>
        <taxon>Bacteria</taxon>
        <taxon>Bacillati</taxon>
        <taxon>Actinomycetota</taxon>
        <taxon>Actinomycetes</taxon>
        <taxon>Glycomycetales</taxon>
        <taxon>Glycomycetaceae</taxon>
        <taxon>Glycomyces</taxon>
    </lineage>
</organism>
<dbReference type="PANTHER" id="PTHR44196:SF1">
    <property type="entry name" value="DEHYDROGENASE_REDUCTASE SDR FAMILY MEMBER 7B"/>
    <property type="match status" value="1"/>
</dbReference>
<dbReference type="InterPro" id="IPR036291">
    <property type="entry name" value="NAD(P)-bd_dom_sf"/>
</dbReference>
<dbReference type="OrthoDB" id="158573at2"/>
<keyword evidence="2" id="KW-0560">Oxidoreductase</keyword>
<dbReference type="PROSITE" id="PS00061">
    <property type="entry name" value="ADH_SHORT"/>
    <property type="match status" value="1"/>
</dbReference>
<proteinExistence type="inferred from homology"/>
<dbReference type="GO" id="GO:0016491">
    <property type="term" value="F:oxidoreductase activity"/>
    <property type="evidence" value="ECO:0007669"/>
    <property type="project" value="UniProtKB-KW"/>
</dbReference>
<dbReference type="EMBL" id="STGX01000002">
    <property type="protein sequence ID" value="THV31338.1"/>
    <property type="molecule type" value="Genomic_DNA"/>
</dbReference>
<dbReference type="PRINTS" id="PR00081">
    <property type="entry name" value="GDHRDH"/>
</dbReference>
<evidence type="ECO:0000313" key="4">
    <source>
        <dbReference type="EMBL" id="THV31338.1"/>
    </source>
</evidence>
<protein>
    <submittedName>
        <fullName evidence="4">SDR family oxidoreductase</fullName>
    </submittedName>
</protein>
<dbReference type="RefSeq" id="WP_136528211.1">
    <property type="nucleotide sequence ID" value="NZ_STGX01000002.1"/>
</dbReference>
<name>A0A4S8PKQ6_9ACTN</name>
<dbReference type="InterPro" id="IPR020904">
    <property type="entry name" value="Sc_DH/Rdtase_CS"/>
</dbReference>
<evidence type="ECO:0000256" key="1">
    <source>
        <dbReference type="ARBA" id="ARBA00006484"/>
    </source>
</evidence>
<evidence type="ECO:0000259" key="3">
    <source>
        <dbReference type="SMART" id="SM00822"/>
    </source>
</evidence>
<dbReference type="GO" id="GO:0016020">
    <property type="term" value="C:membrane"/>
    <property type="evidence" value="ECO:0007669"/>
    <property type="project" value="TreeGrafter"/>
</dbReference>
<dbReference type="AlphaFoldDB" id="A0A4S8PKQ6"/>
<dbReference type="Gene3D" id="3.40.50.720">
    <property type="entry name" value="NAD(P)-binding Rossmann-like Domain"/>
    <property type="match status" value="1"/>
</dbReference>
<dbReference type="SMART" id="SM00822">
    <property type="entry name" value="PKS_KR"/>
    <property type="match status" value="1"/>
</dbReference>